<dbReference type="InterPro" id="IPR009030">
    <property type="entry name" value="Growth_fac_rcpt_cys_sf"/>
</dbReference>
<dbReference type="PANTHER" id="PTHR46534:SF1">
    <property type="entry name" value="IGGFC-BINDING PROTEIN N-TERMINAL DOMAIN-CONTAINING PROTEIN"/>
    <property type="match status" value="1"/>
</dbReference>
<reference evidence="4" key="1">
    <citation type="submission" date="2025-08" db="UniProtKB">
        <authorList>
            <consortium name="RefSeq"/>
        </authorList>
    </citation>
    <scope>IDENTIFICATION</scope>
</reference>
<dbReference type="AlphaFoldDB" id="A0A9W2ZCD9"/>
<keyword evidence="3" id="KW-1185">Reference proteome</keyword>
<protein>
    <submittedName>
        <fullName evidence="4">Uncharacterized protein LOC106079764 isoform X1</fullName>
    </submittedName>
</protein>
<evidence type="ECO:0000256" key="1">
    <source>
        <dbReference type="SAM" id="Phobius"/>
    </source>
</evidence>
<dbReference type="RefSeq" id="XP_055872636.1">
    <property type="nucleotide sequence ID" value="XM_056016661.1"/>
</dbReference>
<keyword evidence="1" id="KW-0812">Transmembrane</keyword>
<evidence type="ECO:0000313" key="4">
    <source>
        <dbReference type="RefSeq" id="XP_055872636.1"/>
    </source>
</evidence>
<dbReference type="Proteomes" id="UP001165740">
    <property type="component" value="Chromosome 18"/>
</dbReference>
<gene>
    <name evidence="4" type="primary">LOC106079764</name>
</gene>
<keyword evidence="1" id="KW-0472">Membrane</keyword>
<organism evidence="3 4">
    <name type="scientific">Biomphalaria glabrata</name>
    <name type="common">Bloodfluke planorb</name>
    <name type="synonym">Freshwater snail</name>
    <dbReference type="NCBI Taxonomy" id="6526"/>
    <lineage>
        <taxon>Eukaryota</taxon>
        <taxon>Metazoa</taxon>
        <taxon>Spiralia</taxon>
        <taxon>Lophotrochozoa</taxon>
        <taxon>Mollusca</taxon>
        <taxon>Gastropoda</taxon>
        <taxon>Heterobranchia</taxon>
        <taxon>Euthyneura</taxon>
        <taxon>Panpulmonata</taxon>
        <taxon>Hygrophila</taxon>
        <taxon>Lymnaeoidea</taxon>
        <taxon>Planorbidae</taxon>
        <taxon>Biomphalaria</taxon>
    </lineage>
</organism>
<sequence>MQQLADSQTALGRYFLLHFACELHHEPVLQIYTYLAQEIRVSIFIPKDDSQEDAQHMTVQKSLVSEYQIPLEYLNWQIETYQKPFKLSAKYLFGVTVLMYAQVSSGSFMLIPLQNFGTSYYAVTLDYDNVVSNGTYLLNFLLVMSGLDEVRLTVNVVGQDINITYCNKDKVLEYCEAIVVDMPRLVVFTLMECSPTVVNGSKLLSGTHIKATDVVGVISGSCRGSRSDAGVLSCDENAIGMLLPEPSYGEEFVVFQSQAIIKLLVDPINTIANTNSCQLVDSDNPEQRNEFILDMSPAQQHCILTTDKPASVYLVYYRKECGGLEYLDFLSLLPTSVYFQRYVWRALKLSDAGSKITLFVICRDQDREQLLVDDKQLEYVWQDIAGSSLWKLGVTEITEGFHMANHTSEFGAYIIYTSDSTTTLNILGYNLVYMSCEDTVHLMLPGDLVDNDCDGTVDEEILNNQDDDKDTKIDEDLAMSESTDQQECPPMTFGPNCSISCANCKNCDKETGTCSQCSSGFQLEQNHCDKECPDMTFGENCSGNCYSKCGEDCLDRIYGSCSRLSISNLQDLPGGLVSSMIILLIPTILFGVSLLCKKRSEKYPPGYFE</sequence>
<dbReference type="PANTHER" id="PTHR46534">
    <property type="entry name" value="IGGFC_BINDING DOMAIN-CONTAINING PROTEIN"/>
    <property type="match status" value="1"/>
</dbReference>
<keyword evidence="1" id="KW-1133">Transmembrane helix</keyword>
<feature type="transmembrane region" description="Helical" evidence="1">
    <location>
        <begin position="91"/>
        <end position="111"/>
    </location>
</feature>
<name>A0A9W2ZCD9_BIOGL</name>
<dbReference type="OrthoDB" id="10005154at2759"/>
<feature type="domain" description="IgGFc-binding protein N-terminal" evidence="2">
    <location>
        <begin position="107"/>
        <end position="415"/>
    </location>
</feature>
<dbReference type="GeneID" id="106079764"/>
<dbReference type="InterPro" id="IPR035234">
    <property type="entry name" value="IgGFc-bd_N"/>
</dbReference>
<dbReference type="Pfam" id="PF17517">
    <property type="entry name" value="IgGFc_binding"/>
    <property type="match status" value="1"/>
</dbReference>
<dbReference type="Gene3D" id="2.170.300.10">
    <property type="entry name" value="Tie2 ligand-binding domain superfamily"/>
    <property type="match status" value="1"/>
</dbReference>
<accession>A0A9W2ZCD9</accession>
<dbReference type="SUPFAM" id="SSF57184">
    <property type="entry name" value="Growth factor receptor domain"/>
    <property type="match status" value="1"/>
</dbReference>
<evidence type="ECO:0000313" key="3">
    <source>
        <dbReference type="Proteomes" id="UP001165740"/>
    </source>
</evidence>
<feature type="transmembrane region" description="Helical" evidence="1">
    <location>
        <begin position="572"/>
        <end position="596"/>
    </location>
</feature>
<proteinExistence type="predicted"/>
<evidence type="ECO:0000259" key="2">
    <source>
        <dbReference type="Pfam" id="PF17517"/>
    </source>
</evidence>